<dbReference type="GO" id="GO:0005856">
    <property type="term" value="C:cytoskeleton"/>
    <property type="evidence" value="ECO:0007669"/>
    <property type="project" value="UniProtKB-SubCell"/>
</dbReference>
<evidence type="ECO:0000313" key="8">
    <source>
        <dbReference type="EMBL" id="CAG9124867.1"/>
    </source>
</evidence>
<comment type="caution">
    <text evidence="8">The sequence shown here is derived from an EMBL/GenBank/DDBJ whole genome shotgun (WGS) entry which is preliminary data.</text>
</comment>
<evidence type="ECO:0000256" key="5">
    <source>
        <dbReference type="ARBA" id="ARBA00023273"/>
    </source>
</evidence>
<feature type="region of interest" description="Disordered" evidence="7">
    <location>
        <begin position="56"/>
        <end position="76"/>
    </location>
</feature>
<dbReference type="Proteomes" id="UP000653454">
    <property type="component" value="Unassembled WGS sequence"/>
</dbReference>
<keyword evidence="3" id="KW-0963">Cytoplasm</keyword>
<keyword evidence="5" id="KW-0966">Cell projection</keyword>
<comment type="similarity">
    <text evidence="6">Belongs to the CFAP144 family.</text>
</comment>
<dbReference type="InterPro" id="IPR029214">
    <property type="entry name" value="CFAP144"/>
</dbReference>
<feature type="compositionally biased region" description="Acidic residues" evidence="7">
    <location>
        <begin position="58"/>
        <end position="68"/>
    </location>
</feature>
<evidence type="ECO:0000256" key="1">
    <source>
        <dbReference type="ARBA" id="ARBA00004138"/>
    </source>
</evidence>
<accession>A0A8S4FAQ3</accession>
<gene>
    <name evidence="8" type="ORF">PLXY2_LOCUS8248</name>
</gene>
<keyword evidence="4" id="KW-0206">Cytoskeleton</keyword>
<protein>
    <submittedName>
        <fullName evidence="8">(diamondback moth) hypothetical protein</fullName>
    </submittedName>
</protein>
<sequence>MVGDGRCTFGTRMPLDIHMLNEMIHREQKHFRNYRTYTPNFGSIPVTGKFYARHDQLPDDQTDADGDAGAEAARRGEEYCERVAQARALGPRARCDYPATENQVYGWYPGPIYPLDRGDRRFFHPRRESDHTKVAVVIRTCNPKDRKQGA</sequence>
<dbReference type="EMBL" id="CAJHNJ030000030">
    <property type="protein sequence ID" value="CAG9124867.1"/>
    <property type="molecule type" value="Genomic_DNA"/>
</dbReference>
<proteinExistence type="inferred from homology"/>
<dbReference type="GO" id="GO:0005929">
    <property type="term" value="C:cilium"/>
    <property type="evidence" value="ECO:0007669"/>
    <property type="project" value="UniProtKB-SubCell"/>
</dbReference>
<comment type="subcellular location">
    <subcellularLocation>
        <location evidence="1">Cell projection</location>
        <location evidence="1">Cilium</location>
    </subcellularLocation>
    <subcellularLocation>
        <location evidence="2">Cytoplasm</location>
        <location evidence="2">Cytoskeleton</location>
    </subcellularLocation>
</comment>
<name>A0A8S4FAQ3_PLUXY</name>
<evidence type="ECO:0000256" key="4">
    <source>
        <dbReference type="ARBA" id="ARBA00023212"/>
    </source>
</evidence>
<organism evidence="8 9">
    <name type="scientific">Plutella xylostella</name>
    <name type="common">Diamondback moth</name>
    <name type="synonym">Plutella maculipennis</name>
    <dbReference type="NCBI Taxonomy" id="51655"/>
    <lineage>
        <taxon>Eukaryota</taxon>
        <taxon>Metazoa</taxon>
        <taxon>Ecdysozoa</taxon>
        <taxon>Arthropoda</taxon>
        <taxon>Hexapoda</taxon>
        <taxon>Insecta</taxon>
        <taxon>Pterygota</taxon>
        <taxon>Neoptera</taxon>
        <taxon>Endopterygota</taxon>
        <taxon>Lepidoptera</taxon>
        <taxon>Glossata</taxon>
        <taxon>Ditrysia</taxon>
        <taxon>Yponomeutoidea</taxon>
        <taxon>Plutellidae</taxon>
        <taxon>Plutella</taxon>
    </lineage>
</organism>
<evidence type="ECO:0000313" key="9">
    <source>
        <dbReference type="Proteomes" id="UP000653454"/>
    </source>
</evidence>
<evidence type="ECO:0000256" key="3">
    <source>
        <dbReference type="ARBA" id="ARBA00022490"/>
    </source>
</evidence>
<evidence type="ECO:0000256" key="2">
    <source>
        <dbReference type="ARBA" id="ARBA00004245"/>
    </source>
</evidence>
<evidence type="ECO:0000256" key="7">
    <source>
        <dbReference type="SAM" id="MobiDB-lite"/>
    </source>
</evidence>
<dbReference type="AlphaFoldDB" id="A0A8S4FAQ3"/>
<keyword evidence="9" id="KW-1185">Reference proteome</keyword>
<reference evidence="8" key="1">
    <citation type="submission" date="2020-11" db="EMBL/GenBank/DDBJ databases">
        <authorList>
            <person name="Whiteford S."/>
        </authorList>
    </citation>
    <scope>NUCLEOTIDE SEQUENCE</scope>
</reference>
<dbReference type="Pfam" id="PF14886">
    <property type="entry name" value="FAM183"/>
    <property type="match status" value="1"/>
</dbReference>
<evidence type="ECO:0000256" key="6">
    <source>
        <dbReference type="ARBA" id="ARBA00034777"/>
    </source>
</evidence>